<sequence length="204" mass="21679">MQGMPLALVMRVTAWGQPPILVDPRYNAYAGGPDDAAFPESPPAVLVETQLVGPDAGPAFALPGRDLDALLWRIGLLAFPDRVAGWLTPGVRVRLQRWPNLMAMQHSFEDVSMAALLANSTFTVKELAEASGCSFERARSLVNALSLMGVLHVESDAPPVTIPASAAEAAFQGGASVSPEVTDAPPASPRQPTLLSRLRERFGI</sequence>
<evidence type="ECO:0000313" key="2">
    <source>
        <dbReference type="Proteomes" id="UP000317998"/>
    </source>
</evidence>
<protein>
    <submittedName>
        <fullName evidence="1">Uncharacterized protein</fullName>
    </submittedName>
</protein>
<dbReference type="AlphaFoldDB" id="A0A542YGA1"/>
<keyword evidence="2" id="KW-1185">Reference proteome</keyword>
<accession>A0A542YGA1</accession>
<gene>
    <name evidence="1" type="ORF">FB562_0056</name>
</gene>
<name>A0A542YGA1_9MICO</name>
<dbReference type="Proteomes" id="UP000317998">
    <property type="component" value="Unassembled WGS sequence"/>
</dbReference>
<comment type="caution">
    <text evidence="1">The sequence shown here is derived from an EMBL/GenBank/DDBJ whole genome shotgun (WGS) entry which is preliminary data.</text>
</comment>
<evidence type="ECO:0000313" key="1">
    <source>
        <dbReference type="EMBL" id="TQL47014.1"/>
    </source>
</evidence>
<dbReference type="EMBL" id="VFOM01000001">
    <property type="protein sequence ID" value="TQL47014.1"/>
    <property type="molecule type" value="Genomic_DNA"/>
</dbReference>
<organism evidence="1 2">
    <name type="scientific">Homoserinimonas aerilata</name>
    <dbReference type="NCBI Taxonomy" id="1162970"/>
    <lineage>
        <taxon>Bacteria</taxon>
        <taxon>Bacillati</taxon>
        <taxon>Actinomycetota</taxon>
        <taxon>Actinomycetes</taxon>
        <taxon>Micrococcales</taxon>
        <taxon>Microbacteriaceae</taxon>
        <taxon>Homoserinimonas</taxon>
    </lineage>
</organism>
<reference evidence="1 2" key="1">
    <citation type="submission" date="2019-06" db="EMBL/GenBank/DDBJ databases">
        <title>Sequencing the genomes of 1000 actinobacteria strains.</title>
        <authorList>
            <person name="Klenk H.-P."/>
        </authorList>
    </citation>
    <scope>NUCLEOTIDE SEQUENCE [LARGE SCALE GENOMIC DNA]</scope>
    <source>
        <strain evidence="1 2">DSM 26477</strain>
    </source>
</reference>
<proteinExistence type="predicted"/>